<dbReference type="SFLD" id="SFLDG01067">
    <property type="entry name" value="SPASM/twitch_domain_containing"/>
    <property type="match status" value="1"/>
</dbReference>
<evidence type="ECO:0000256" key="4">
    <source>
        <dbReference type="ARBA" id="ARBA00023014"/>
    </source>
</evidence>
<dbReference type="Proteomes" id="UP000001363">
    <property type="component" value="Chromosome"/>
</dbReference>
<gene>
    <name evidence="6" type="ordered locus">BCAH820_5563</name>
</gene>
<dbReference type="InterPro" id="IPR058240">
    <property type="entry name" value="rSAM_sf"/>
</dbReference>
<dbReference type="RefSeq" id="WP_000526854.1">
    <property type="nucleotide sequence ID" value="NC_011773.1"/>
</dbReference>
<dbReference type="SUPFAM" id="SSF102114">
    <property type="entry name" value="Radical SAM enzymes"/>
    <property type="match status" value="1"/>
</dbReference>
<keyword evidence="2" id="KW-0479">Metal-binding</keyword>
<dbReference type="KEGG" id="bcu:BCAH820_5563"/>
<dbReference type="HOGENOM" id="CLU_081807_0_0_9"/>
<dbReference type="Pfam" id="PF04055">
    <property type="entry name" value="Radical_SAM"/>
    <property type="match status" value="1"/>
</dbReference>
<evidence type="ECO:0000256" key="3">
    <source>
        <dbReference type="ARBA" id="ARBA00023004"/>
    </source>
</evidence>
<sequence length="301" mass="35289">MGNIKYDSDLNEFYSSGSDEVSILPQIIWHITDRCFLSCPYCFATKTGKETELDKIDDFMEVFKELGVQKIDIAGGDPLTYSHLDVICNKLSKLGIQMTLTTSGVGKKDVKEWLINNAEMFSWILISIDAPTAEQHDALRRKIGTFEQLNNLIGDLKKKQYENIRINTVITKLFLDEEIVERFIELIQLIQPKEWCLIQPHPANKKEKYDEYATSTEEYEEIVHSIQQKMAIKYSNTVKITLRYNRNYSKYWVLYPNGKLRQHTEHSEDRFDFEFIPENINDIKNYVKEYGVWLPMKKEGK</sequence>
<dbReference type="GO" id="GO:0051536">
    <property type="term" value="F:iron-sulfur cluster binding"/>
    <property type="evidence" value="ECO:0007669"/>
    <property type="project" value="UniProtKB-KW"/>
</dbReference>
<dbReference type="GO" id="GO:0003824">
    <property type="term" value="F:catalytic activity"/>
    <property type="evidence" value="ECO:0007669"/>
    <property type="project" value="InterPro"/>
</dbReference>
<dbReference type="PANTHER" id="PTHR11228">
    <property type="entry name" value="RADICAL SAM DOMAIN PROTEIN"/>
    <property type="match status" value="1"/>
</dbReference>
<keyword evidence="4" id="KW-0411">Iron-sulfur</keyword>
<proteinExistence type="predicted"/>
<dbReference type="PROSITE" id="PS51918">
    <property type="entry name" value="RADICAL_SAM"/>
    <property type="match status" value="1"/>
</dbReference>
<dbReference type="SFLD" id="SFLDS00029">
    <property type="entry name" value="Radical_SAM"/>
    <property type="match status" value="1"/>
</dbReference>
<reference evidence="6 7" key="1">
    <citation type="submission" date="2008-10" db="EMBL/GenBank/DDBJ databases">
        <title>Genome sequence of Bacillus cereus AH820.</title>
        <authorList>
            <person name="Dodson R.J."/>
            <person name="Durkin A.S."/>
            <person name="Rosovitz M.J."/>
            <person name="Rasko D.A."/>
            <person name="Hoffmaster A."/>
            <person name="Ravel J."/>
            <person name="Sutton G."/>
        </authorList>
    </citation>
    <scope>NUCLEOTIDE SEQUENCE [LARGE SCALE GENOMIC DNA]</scope>
    <source>
        <strain evidence="6 7">AH820</strain>
    </source>
</reference>
<organism evidence="6 7">
    <name type="scientific">Bacillus cereus (strain AH820)</name>
    <dbReference type="NCBI Taxonomy" id="405535"/>
    <lineage>
        <taxon>Bacteria</taxon>
        <taxon>Bacillati</taxon>
        <taxon>Bacillota</taxon>
        <taxon>Bacilli</taxon>
        <taxon>Bacillales</taxon>
        <taxon>Bacillaceae</taxon>
        <taxon>Bacillus</taxon>
        <taxon>Bacillus cereus group</taxon>
    </lineage>
</organism>
<dbReference type="PANTHER" id="PTHR11228:SF7">
    <property type="entry name" value="PQQA PEPTIDE CYCLASE"/>
    <property type="match status" value="1"/>
</dbReference>
<dbReference type="InterPro" id="IPR006638">
    <property type="entry name" value="Elp3/MiaA/NifB-like_rSAM"/>
</dbReference>
<accession>B7JII4</accession>
<dbReference type="CDD" id="cd01335">
    <property type="entry name" value="Radical_SAM"/>
    <property type="match status" value="1"/>
</dbReference>
<dbReference type="SMART" id="SM00729">
    <property type="entry name" value="Elp3"/>
    <property type="match status" value="1"/>
</dbReference>
<dbReference type="InterPro" id="IPR013785">
    <property type="entry name" value="Aldolase_TIM"/>
</dbReference>
<evidence type="ECO:0000256" key="1">
    <source>
        <dbReference type="ARBA" id="ARBA00022691"/>
    </source>
</evidence>
<evidence type="ECO:0000313" key="7">
    <source>
        <dbReference type="Proteomes" id="UP000001363"/>
    </source>
</evidence>
<dbReference type="EMBL" id="CP001283">
    <property type="protein sequence ID" value="ACK90539.1"/>
    <property type="molecule type" value="Genomic_DNA"/>
</dbReference>
<feature type="domain" description="Radical SAM core" evidence="5">
    <location>
        <begin position="21"/>
        <end position="233"/>
    </location>
</feature>
<dbReference type="AlphaFoldDB" id="B7JII4"/>
<dbReference type="GO" id="GO:0046872">
    <property type="term" value="F:metal ion binding"/>
    <property type="evidence" value="ECO:0007669"/>
    <property type="project" value="UniProtKB-KW"/>
</dbReference>
<evidence type="ECO:0000259" key="5">
    <source>
        <dbReference type="PROSITE" id="PS51918"/>
    </source>
</evidence>
<dbReference type="InterPro" id="IPR007197">
    <property type="entry name" value="rSAM"/>
</dbReference>
<protein>
    <submittedName>
        <fullName evidence="6">Radical SAM domain protein, putative</fullName>
    </submittedName>
</protein>
<keyword evidence="1" id="KW-0949">S-adenosyl-L-methionine</keyword>
<dbReference type="Gene3D" id="3.20.20.70">
    <property type="entry name" value="Aldolase class I"/>
    <property type="match status" value="1"/>
</dbReference>
<keyword evidence="3" id="KW-0408">Iron</keyword>
<dbReference type="InterPro" id="IPR050377">
    <property type="entry name" value="Radical_SAM_PqqE_MftC-like"/>
</dbReference>
<evidence type="ECO:0000313" key="6">
    <source>
        <dbReference type="EMBL" id="ACK90539.1"/>
    </source>
</evidence>
<name>B7JII4_BACC0</name>
<evidence type="ECO:0000256" key="2">
    <source>
        <dbReference type="ARBA" id="ARBA00022723"/>
    </source>
</evidence>